<accession>A0ACC0L0N0</accession>
<comment type="caution">
    <text evidence="1">The sequence shown here is derived from an EMBL/GenBank/DDBJ whole genome shotgun (WGS) entry which is preliminary data.</text>
</comment>
<name>A0ACC0L0N0_CHOFU</name>
<protein>
    <submittedName>
        <fullName evidence="1">Uncharacterized protein</fullName>
    </submittedName>
</protein>
<sequence>MQLTDEDVDWNRKFGGKPTADREKGKIFEGKWGTLCEKEKEFKVSTKIIQADFCEGEEIYATIAKEITDLEIGTLVNNVGISYSYPEYFLDVPDW</sequence>
<dbReference type="Proteomes" id="UP001064048">
    <property type="component" value="Chromosome 9"/>
</dbReference>
<organism evidence="1 2">
    <name type="scientific">Choristoneura fumiferana</name>
    <name type="common">Spruce budworm moth</name>
    <name type="synonym">Archips fumiferana</name>
    <dbReference type="NCBI Taxonomy" id="7141"/>
    <lineage>
        <taxon>Eukaryota</taxon>
        <taxon>Metazoa</taxon>
        <taxon>Ecdysozoa</taxon>
        <taxon>Arthropoda</taxon>
        <taxon>Hexapoda</taxon>
        <taxon>Insecta</taxon>
        <taxon>Pterygota</taxon>
        <taxon>Neoptera</taxon>
        <taxon>Endopterygota</taxon>
        <taxon>Lepidoptera</taxon>
        <taxon>Glossata</taxon>
        <taxon>Ditrysia</taxon>
        <taxon>Tortricoidea</taxon>
        <taxon>Tortricidae</taxon>
        <taxon>Tortricinae</taxon>
        <taxon>Choristoneura</taxon>
    </lineage>
</organism>
<reference evidence="1 2" key="1">
    <citation type="journal article" date="2022" name="Genome Biol. Evol.">
        <title>The Spruce Budworm Genome: Reconstructing the Evolutionary History of Antifreeze Proteins.</title>
        <authorList>
            <person name="Beliveau C."/>
            <person name="Gagne P."/>
            <person name="Picq S."/>
            <person name="Vernygora O."/>
            <person name="Keeling C.I."/>
            <person name="Pinkney K."/>
            <person name="Doucet D."/>
            <person name="Wen F."/>
            <person name="Johnston J.S."/>
            <person name="Maaroufi H."/>
            <person name="Boyle B."/>
            <person name="Laroche J."/>
            <person name="Dewar K."/>
            <person name="Juretic N."/>
            <person name="Blackburn G."/>
            <person name="Nisole A."/>
            <person name="Brunet B."/>
            <person name="Brandao M."/>
            <person name="Lumley L."/>
            <person name="Duan J."/>
            <person name="Quan G."/>
            <person name="Lucarotti C.J."/>
            <person name="Roe A.D."/>
            <person name="Sperling F.A.H."/>
            <person name="Levesque R.C."/>
            <person name="Cusson M."/>
        </authorList>
    </citation>
    <scope>NUCLEOTIDE SEQUENCE [LARGE SCALE GENOMIC DNA]</scope>
    <source>
        <strain evidence="1">Glfc:IPQL:Cfum</strain>
    </source>
</reference>
<keyword evidence="2" id="KW-1185">Reference proteome</keyword>
<proteinExistence type="predicted"/>
<evidence type="ECO:0000313" key="2">
    <source>
        <dbReference type="Proteomes" id="UP001064048"/>
    </source>
</evidence>
<dbReference type="EMBL" id="CM046109">
    <property type="protein sequence ID" value="KAI8442100.1"/>
    <property type="molecule type" value="Genomic_DNA"/>
</dbReference>
<gene>
    <name evidence="1" type="ORF">MSG28_005730</name>
</gene>
<evidence type="ECO:0000313" key="1">
    <source>
        <dbReference type="EMBL" id="KAI8442100.1"/>
    </source>
</evidence>